<accession>A0A6P7X4X5</accession>
<feature type="compositionally biased region" description="Basic and acidic residues" evidence="1">
    <location>
        <begin position="718"/>
        <end position="734"/>
    </location>
</feature>
<dbReference type="AlphaFoldDB" id="A0A6P7X4X5"/>
<organism evidence="2 3">
    <name type="scientific">Microcaecilia unicolor</name>
    <dbReference type="NCBI Taxonomy" id="1415580"/>
    <lineage>
        <taxon>Eukaryota</taxon>
        <taxon>Metazoa</taxon>
        <taxon>Chordata</taxon>
        <taxon>Craniata</taxon>
        <taxon>Vertebrata</taxon>
        <taxon>Euteleostomi</taxon>
        <taxon>Amphibia</taxon>
        <taxon>Gymnophiona</taxon>
        <taxon>Siphonopidae</taxon>
        <taxon>Microcaecilia</taxon>
    </lineage>
</organism>
<dbReference type="GO" id="GO:0005689">
    <property type="term" value="C:U12-type spliceosomal complex"/>
    <property type="evidence" value="ECO:0007669"/>
    <property type="project" value="TreeGrafter"/>
</dbReference>
<gene>
    <name evidence="3" type="primary">LOC115459925</name>
</gene>
<dbReference type="RefSeq" id="XP_030045620.1">
    <property type="nucleotide sequence ID" value="XM_030189760.1"/>
</dbReference>
<feature type="compositionally biased region" description="Low complexity" evidence="1">
    <location>
        <begin position="253"/>
        <end position="272"/>
    </location>
</feature>
<feature type="compositionally biased region" description="Low complexity" evidence="1">
    <location>
        <begin position="338"/>
        <end position="348"/>
    </location>
</feature>
<sequence>MERQAPFASSVIGGARQQQQPQHLYPQRQHLHPQQQQQPAQHLYLEQQQPHLHPPQQQNPQHLHPQQQNPQHLHPQQQQQPAKHLHPQQQQPAKHLYLEQQQPQHLHPQQQQQPQHLHPQQQHQPAEYLYSRQQQPPQCLHAERQQTPPQHVHPEQQQRPPQYLYPQQQQPRQYLHSQEHQQRPQNLQQERPQHVHSQQQRPPQHLYPQQQQQPHQYLHSQEHQQRPQNLQQREQSQHLHSQQQRPLCPPQQQPRQYLHSQEHQQQQQPQHQHPQKQAHLQHHTTQLQFPPPKQHPLQQRTHPEQQYSGHHGQSPLLTGTHSPDFLSPNENQALFPAPGGSSLRGQQGQPPPPRLEAFSAVHIPRATEISSEFKGLNCSGSSLCSNAEVQRSDSLSPLLPPSPVMSDLKQQAFQRSLQSDHLFPHPDKPPVQTNLPFPQPERPPVQTNHPFPRPDRAPVQTNHPFPQPDRPPVQTNHPFPQPDRIPLQTNHPFVQSDRPPVQTNHPFPQPDRPQVQTELRFPQPDRLPVQTNHPFPQPDRPQIQTDHPFPHTDRPPVQSSYPFSHPNRSQMHWEENPELLTGQKAWINEDRLMFPSEEGGDQSHLQDEQDKQWLSSFLINRRKKVHPIVKTVGSPSVSEVRKLVYGALRLVSELTVACEELKEMTENGTAWSETYLKATNIYKDVDEKMKILNEPGYIEGVKKKLEKIKKKRLRLQRRKQETPEGKEDATRSAEREAKIDKWRMKCIQEVEEKNRERELKAAADSVLSEVRKKQADTKRMVDVLRALEKLRKLRKEAAGRKGISPPPSADETFEQHVARLRVLIRKRTELYDAEERALRVMLEGEQEEERKREQEKKQKKEREKLLQQQREINSILFGNPGMTGISTWFPRIILREASYPRAGSFQVSLAVTHGLALLYKWTGKEIPKFCVIYSWNLQPLIGLFCSYMSELSRDRAYSYLKSDCVCTVSD</sequence>
<protein>
    <submittedName>
        <fullName evidence="3">Ataxin-2 homolog isoform X1</fullName>
    </submittedName>
</protein>
<dbReference type="GeneID" id="115459925"/>
<dbReference type="KEGG" id="muo:115459925"/>
<dbReference type="InParanoid" id="A0A6P7X4X5"/>
<feature type="compositionally biased region" description="Low complexity" evidence="1">
    <location>
        <begin position="198"/>
        <end position="219"/>
    </location>
</feature>
<feature type="compositionally biased region" description="Basic residues" evidence="1">
    <location>
        <begin position="273"/>
        <end position="282"/>
    </location>
</feature>
<dbReference type="OrthoDB" id="2289628at2759"/>
<keyword evidence="2" id="KW-1185">Reference proteome</keyword>
<evidence type="ECO:0000313" key="2">
    <source>
        <dbReference type="Proteomes" id="UP000515156"/>
    </source>
</evidence>
<evidence type="ECO:0000256" key="1">
    <source>
        <dbReference type="SAM" id="MobiDB-lite"/>
    </source>
</evidence>
<feature type="region of interest" description="Disordered" evidence="1">
    <location>
        <begin position="420"/>
        <end position="559"/>
    </location>
</feature>
<reference evidence="3" key="1">
    <citation type="submission" date="2025-08" db="UniProtKB">
        <authorList>
            <consortium name="RefSeq"/>
        </authorList>
    </citation>
    <scope>IDENTIFICATION</scope>
</reference>
<evidence type="ECO:0000313" key="3">
    <source>
        <dbReference type="RefSeq" id="XP_030045620.1"/>
    </source>
</evidence>
<dbReference type="PANTHER" id="PTHR48190">
    <property type="entry name" value="PROGRAMMED CELL DEATH PROTEIN 7"/>
    <property type="match status" value="1"/>
</dbReference>
<dbReference type="Pfam" id="PF16021">
    <property type="entry name" value="PDCD7"/>
    <property type="match status" value="1"/>
</dbReference>
<dbReference type="InterPro" id="IPR031974">
    <property type="entry name" value="PDCD7"/>
</dbReference>
<dbReference type="InterPro" id="IPR052831">
    <property type="entry name" value="Apoptosis_promoter"/>
</dbReference>
<dbReference type="PANTHER" id="PTHR48190:SF2">
    <property type="entry name" value="PROGRAMMED CELL DEATH PROTEIN 7"/>
    <property type="match status" value="1"/>
</dbReference>
<feature type="compositionally biased region" description="Basic and acidic residues" evidence="1">
    <location>
        <begin position="848"/>
        <end position="864"/>
    </location>
</feature>
<feature type="compositionally biased region" description="Low complexity" evidence="1">
    <location>
        <begin position="15"/>
        <end position="125"/>
    </location>
</feature>
<proteinExistence type="predicted"/>
<feature type="compositionally biased region" description="Polar residues" evidence="1">
    <location>
        <begin position="296"/>
        <end position="308"/>
    </location>
</feature>
<feature type="region of interest" description="Disordered" evidence="1">
    <location>
        <begin position="844"/>
        <end position="864"/>
    </location>
</feature>
<feature type="region of interest" description="Disordered" evidence="1">
    <location>
        <begin position="715"/>
        <end position="734"/>
    </location>
</feature>
<feature type="compositionally biased region" description="Low complexity" evidence="1">
    <location>
        <begin position="157"/>
        <end position="175"/>
    </location>
</feature>
<name>A0A6P7X4X5_9AMPH</name>
<feature type="region of interest" description="Disordered" evidence="1">
    <location>
        <begin position="1"/>
        <end position="356"/>
    </location>
</feature>
<dbReference type="Proteomes" id="UP000515156">
    <property type="component" value="Chromosome 1"/>
</dbReference>